<protein>
    <submittedName>
        <fullName evidence="2">Uncharacterized protein</fullName>
    </submittedName>
</protein>
<dbReference type="OrthoDB" id="1411407at2"/>
<organism evidence="2 3">
    <name type="scientific">Croceitalea dokdonensis DOKDO 023</name>
    <dbReference type="NCBI Taxonomy" id="1300341"/>
    <lineage>
        <taxon>Bacteria</taxon>
        <taxon>Pseudomonadati</taxon>
        <taxon>Bacteroidota</taxon>
        <taxon>Flavobacteriia</taxon>
        <taxon>Flavobacteriales</taxon>
        <taxon>Flavobacteriaceae</taxon>
        <taxon>Croceitalea</taxon>
    </lineage>
</organism>
<dbReference type="PANTHER" id="PTHR30221:SF1">
    <property type="entry name" value="SMALL-CONDUCTANCE MECHANOSENSITIVE CHANNEL"/>
    <property type="match status" value="1"/>
</dbReference>
<dbReference type="NCBIfam" id="NF033912">
    <property type="entry name" value="msc"/>
    <property type="match status" value="1"/>
</dbReference>
<dbReference type="AlphaFoldDB" id="A0A0P7AYP5"/>
<keyword evidence="1" id="KW-0472">Membrane</keyword>
<sequence>MEYLENMMSSISGSVGEFMPATIGAILILVIGWFVAGILKRLTSKLIKKTGIDDRMKSDKVTLSKFIGKLIYFLAMIFVFMLALEKLGMQSVLDPVKNLLDGFLAFIPNIIGAGLVGYIGYMLASVVAELVGMSSGTIQKFVPKLGISEDFDVIGVLKKIVFIFIFIPLLISALNILNMDAISVPATSILTQFFDAIPKVLLAVFILILFVIGGRFLSQMVKDILEKMNLNQVAEKMHLHHMAGDTNLPKAIGNIVYFFIVIFGLMTAIEKLEFAQLTEVLTTITHLSGKILFGLVIIMIGNWVSVLAKNTFSKNENNAFVASIIRTAILAIFLAMGLKTIGMADDIINLAFGITLGTIAITVALSFGLGGRSAAGKQMERILDKFSGKK</sequence>
<dbReference type="PATRIC" id="fig|1300341.3.peg.2207"/>
<accession>A0A0P7AYP5</accession>
<feature type="transmembrane region" description="Helical" evidence="1">
    <location>
        <begin position="251"/>
        <end position="269"/>
    </location>
</feature>
<feature type="transmembrane region" description="Helical" evidence="1">
    <location>
        <begin position="153"/>
        <end position="176"/>
    </location>
</feature>
<keyword evidence="3" id="KW-1185">Reference proteome</keyword>
<keyword evidence="1" id="KW-0812">Transmembrane</keyword>
<dbReference type="GO" id="GO:0008381">
    <property type="term" value="F:mechanosensitive monoatomic ion channel activity"/>
    <property type="evidence" value="ECO:0007669"/>
    <property type="project" value="InterPro"/>
</dbReference>
<dbReference type="InterPro" id="IPR011014">
    <property type="entry name" value="MscS_channel_TM-2"/>
</dbReference>
<feature type="transmembrane region" description="Helical" evidence="1">
    <location>
        <begin position="66"/>
        <end position="84"/>
    </location>
</feature>
<feature type="transmembrane region" description="Helical" evidence="1">
    <location>
        <begin position="320"/>
        <end position="341"/>
    </location>
</feature>
<name>A0A0P7AYP5_9FLAO</name>
<gene>
    <name evidence="2" type="ORF">I595_2023</name>
</gene>
<reference evidence="2 3" key="1">
    <citation type="submission" date="2015-09" db="EMBL/GenBank/DDBJ databases">
        <title>Genome sequence of the marine flavobacterium Croceitalea dokdonensis DOKDO 023 that contains proton- and sodium-pumping rhodopsins.</title>
        <authorList>
            <person name="Kwon S.-K."/>
            <person name="Lee H.K."/>
            <person name="Kwak M.-J."/>
            <person name="Kim J.F."/>
        </authorList>
    </citation>
    <scope>NUCLEOTIDE SEQUENCE [LARGE SCALE GENOMIC DNA]</scope>
    <source>
        <strain evidence="2 3">DOKDO 023</strain>
    </source>
</reference>
<dbReference type="InterPro" id="IPR008910">
    <property type="entry name" value="MSC_TM_helix"/>
</dbReference>
<feature type="transmembrane region" description="Helical" evidence="1">
    <location>
        <begin position="347"/>
        <end position="369"/>
    </location>
</feature>
<evidence type="ECO:0000256" key="1">
    <source>
        <dbReference type="SAM" id="Phobius"/>
    </source>
</evidence>
<evidence type="ECO:0000313" key="2">
    <source>
        <dbReference type="EMBL" id="KPM31536.1"/>
    </source>
</evidence>
<dbReference type="Gene3D" id="1.10.287.1260">
    <property type="match status" value="2"/>
</dbReference>
<comment type="caution">
    <text evidence="2">The sequence shown here is derived from an EMBL/GenBank/DDBJ whole genome shotgun (WGS) entry which is preliminary data.</text>
</comment>
<feature type="transmembrane region" description="Helical" evidence="1">
    <location>
        <begin position="20"/>
        <end position="39"/>
    </location>
</feature>
<dbReference type="Pfam" id="PF05552">
    <property type="entry name" value="MS_channel_1st_1"/>
    <property type="match status" value="3"/>
</dbReference>
<feature type="transmembrane region" description="Helical" evidence="1">
    <location>
        <begin position="196"/>
        <end position="218"/>
    </location>
</feature>
<dbReference type="PANTHER" id="PTHR30221">
    <property type="entry name" value="SMALL-CONDUCTANCE MECHANOSENSITIVE CHANNEL"/>
    <property type="match status" value="1"/>
</dbReference>
<dbReference type="RefSeq" id="WP_054559147.1">
    <property type="nucleotide sequence ID" value="NZ_LDJX01000004.1"/>
</dbReference>
<evidence type="ECO:0000313" key="3">
    <source>
        <dbReference type="Proteomes" id="UP000050280"/>
    </source>
</evidence>
<dbReference type="EMBL" id="LDJX01000004">
    <property type="protein sequence ID" value="KPM31536.1"/>
    <property type="molecule type" value="Genomic_DNA"/>
</dbReference>
<keyword evidence="1" id="KW-1133">Transmembrane helix</keyword>
<feature type="transmembrane region" description="Helical" evidence="1">
    <location>
        <begin position="289"/>
        <end position="308"/>
    </location>
</feature>
<dbReference type="InterPro" id="IPR045275">
    <property type="entry name" value="MscS_archaea/bacteria_type"/>
</dbReference>
<dbReference type="GO" id="GO:0016020">
    <property type="term" value="C:membrane"/>
    <property type="evidence" value="ECO:0007669"/>
    <property type="project" value="InterPro"/>
</dbReference>
<dbReference type="STRING" id="1300341.I595_2023"/>
<dbReference type="SUPFAM" id="SSF82861">
    <property type="entry name" value="Mechanosensitive channel protein MscS (YggB), transmembrane region"/>
    <property type="match status" value="1"/>
</dbReference>
<dbReference type="Proteomes" id="UP000050280">
    <property type="component" value="Unassembled WGS sequence"/>
</dbReference>
<feature type="transmembrane region" description="Helical" evidence="1">
    <location>
        <begin position="104"/>
        <end position="132"/>
    </location>
</feature>
<proteinExistence type="predicted"/>